<evidence type="ECO:0000313" key="3">
    <source>
        <dbReference type="EMBL" id="PNX92122.1"/>
    </source>
</evidence>
<dbReference type="Gene3D" id="3.80.10.10">
    <property type="entry name" value="Ribonuclease Inhibitor"/>
    <property type="match status" value="1"/>
</dbReference>
<sequence>MINEKKLDVSCVELYSLKLQYFSDDKSDVFEFLSDSWKPLSMENLVVVYSAFKEIFSSLPKFNQSYRLRSHFLSKLRGLELQNLQRLVSIGFEQSWMKPFVEKLETIFVKECHCLTNLTPSDKQVSFSHLTELKVEDCCRLEYLFSSSTAKTLQVLKKMHVSNCESVQNIVATEDENSITFRQLQLLSLKLLPKLESFYSGSSKLNFPSLNEVSITECHNMEVFCSGEAITEWLTLTIDGVYMRGDLNDVIKKR</sequence>
<feature type="domain" description="Disease resistance protein At4g27190-like leucine-rich repeats" evidence="2">
    <location>
        <begin position="124"/>
        <end position="222"/>
    </location>
</feature>
<dbReference type="PANTHER" id="PTHR33463:SF204">
    <property type="entry name" value="NB-ARC DOMAIN-CONTAINING PROTEIN"/>
    <property type="match status" value="1"/>
</dbReference>
<dbReference type="EMBL" id="ASHM01010297">
    <property type="protein sequence ID" value="PNX92122.1"/>
    <property type="molecule type" value="Genomic_DNA"/>
</dbReference>
<evidence type="ECO:0000313" key="4">
    <source>
        <dbReference type="Proteomes" id="UP000236291"/>
    </source>
</evidence>
<dbReference type="InterPro" id="IPR032675">
    <property type="entry name" value="LRR_dom_sf"/>
</dbReference>
<dbReference type="PANTHER" id="PTHR33463">
    <property type="entry name" value="NB-ARC DOMAIN-CONTAINING PROTEIN-RELATED"/>
    <property type="match status" value="1"/>
</dbReference>
<dbReference type="InterPro" id="IPR050905">
    <property type="entry name" value="Plant_NBS-LRR"/>
</dbReference>
<comment type="caution">
    <text evidence="3">The sequence shown here is derived from an EMBL/GenBank/DDBJ whole genome shotgun (WGS) entry which is preliminary data.</text>
</comment>
<protein>
    <recommendedName>
        <fullName evidence="2">Disease resistance protein At4g27190-like leucine-rich repeats domain-containing protein</fullName>
    </recommendedName>
</protein>
<name>A0A2K3MMW6_TRIPR</name>
<dbReference type="AlphaFoldDB" id="A0A2K3MMW6"/>
<dbReference type="ExpressionAtlas" id="A0A2K3MMW6">
    <property type="expression patterns" value="baseline"/>
</dbReference>
<evidence type="ECO:0000259" key="2">
    <source>
        <dbReference type="Pfam" id="PF23247"/>
    </source>
</evidence>
<gene>
    <name evidence="3" type="ORF">L195_g015254</name>
</gene>
<reference evidence="3 4" key="2">
    <citation type="journal article" date="2017" name="Front. Plant Sci.">
        <title>Gene Classification and Mining of Molecular Markers Useful in Red Clover (Trifolium pratense) Breeding.</title>
        <authorList>
            <person name="Istvanek J."/>
            <person name="Dluhosova J."/>
            <person name="Dluhos P."/>
            <person name="Patkova L."/>
            <person name="Nedelnik J."/>
            <person name="Repkova J."/>
        </authorList>
    </citation>
    <scope>NUCLEOTIDE SEQUENCE [LARGE SCALE GENOMIC DNA]</scope>
    <source>
        <strain evidence="4">cv. Tatra</strain>
        <tissue evidence="3">Young leaves</tissue>
    </source>
</reference>
<organism evidence="3 4">
    <name type="scientific">Trifolium pratense</name>
    <name type="common">Red clover</name>
    <dbReference type="NCBI Taxonomy" id="57577"/>
    <lineage>
        <taxon>Eukaryota</taxon>
        <taxon>Viridiplantae</taxon>
        <taxon>Streptophyta</taxon>
        <taxon>Embryophyta</taxon>
        <taxon>Tracheophyta</taxon>
        <taxon>Spermatophyta</taxon>
        <taxon>Magnoliopsida</taxon>
        <taxon>eudicotyledons</taxon>
        <taxon>Gunneridae</taxon>
        <taxon>Pentapetalae</taxon>
        <taxon>rosids</taxon>
        <taxon>fabids</taxon>
        <taxon>Fabales</taxon>
        <taxon>Fabaceae</taxon>
        <taxon>Papilionoideae</taxon>
        <taxon>50 kb inversion clade</taxon>
        <taxon>NPAAA clade</taxon>
        <taxon>Hologalegina</taxon>
        <taxon>IRL clade</taxon>
        <taxon>Trifolieae</taxon>
        <taxon>Trifolium</taxon>
    </lineage>
</organism>
<dbReference type="InterPro" id="IPR057135">
    <property type="entry name" value="At4g27190-like_LRR"/>
</dbReference>
<keyword evidence="1" id="KW-0611">Plant defense</keyword>
<dbReference type="Proteomes" id="UP000236291">
    <property type="component" value="Unassembled WGS sequence"/>
</dbReference>
<reference evidence="3 4" key="1">
    <citation type="journal article" date="2014" name="Am. J. Bot.">
        <title>Genome assembly and annotation for red clover (Trifolium pratense; Fabaceae).</title>
        <authorList>
            <person name="Istvanek J."/>
            <person name="Jaros M."/>
            <person name="Krenek A."/>
            <person name="Repkova J."/>
        </authorList>
    </citation>
    <scope>NUCLEOTIDE SEQUENCE [LARGE SCALE GENOMIC DNA]</scope>
    <source>
        <strain evidence="4">cv. Tatra</strain>
        <tissue evidence="3">Young leaves</tissue>
    </source>
</reference>
<proteinExistence type="predicted"/>
<dbReference type="Pfam" id="PF23247">
    <property type="entry name" value="LRR_RPS2"/>
    <property type="match status" value="1"/>
</dbReference>
<dbReference type="SUPFAM" id="SSF52058">
    <property type="entry name" value="L domain-like"/>
    <property type="match status" value="1"/>
</dbReference>
<accession>A0A2K3MMW6</accession>
<dbReference type="STRING" id="57577.A0A2K3MMW6"/>
<evidence type="ECO:0000256" key="1">
    <source>
        <dbReference type="ARBA" id="ARBA00022821"/>
    </source>
</evidence>